<evidence type="ECO:0000313" key="7">
    <source>
        <dbReference type="Proteomes" id="UP001481413"/>
    </source>
</evidence>
<evidence type="ECO:0000256" key="2">
    <source>
        <dbReference type="ARBA" id="ARBA00022448"/>
    </source>
</evidence>
<evidence type="ECO:0000313" key="6">
    <source>
        <dbReference type="EMBL" id="GAA6144624.1"/>
    </source>
</evidence>
<keyword evidence="4 6" id="KW-0067">ATP-binding</keyword>
<dbReference type="InterPro" id="IPR003439">
    <property type="entry name" value="ABC_transporter-like_ATP-bd"/>
</dbReference>
<evidence type="ECO:0000256" key="3">
    <source>
        <dbReference type="ARBA" id="ARBA00022741"/>
    </source>
</evidence>
<dbReference type="InterPro" id="IPR027417">
    <property type="entry name" value="P-loop_NTPase"/>
</dbReference>
<gene>
    <name evidence="6" type="ORF">NBRC116585_07410</name>
</gene>
<protein>
    <submittedName>
        <fullName evidence="6">ABC transporter ATP-binding protein</fullName>
    </submittedName>
</protein>
<organism evidence="6 7">
    <name type="scientific">Thalassolituus maritimus</name>
    <dbReference type="NCBI Taxonomy" id="484498"/>
    <lineage>
        <taxon>Bacteria</taxon>
        <taxon>Pseudomonadati</taxon>
        <taxon>Pseudomonadota</taxon>
        <taxon>Gammaproteobacteria</taxon>
        <taxon>Oceanospirillales</taxon>
        <taxon>Oceanospirillaceae</taxon>
        <taxon>Thalassolituus</taxon>
    </lineage>
</organism>
<dbReference type="RefSeq" id="WP_353293548.1">
    <property type="nucleotide sequence ID" value="NZ_BAABWH010000001.1"/>
</dbReference>
<dbReference type="Gene3D" id="3.40.50.300">
    <property type="entry name" value="P-loop containing nucleotide triphosphate hydrolases"/>
    <property type="match status" value="1"/>
</dbReference>
<evidence type="ECO:0000256" key="4">
    <source>
        <dbReference type="ARBA" id="ARBA00022840"/>
    </source>
</evidence>
<dbReference type="GO" id="GO:0005524">
    <property type="term" value="F:ATP binding"/>
    <property type="evidence" value="ECO:0007669"/>
    <property type="project" value="UniProtKB-KW"/>
</dbReference>
<keyword evidence="2" id="KW-0813">Transport</keyword>
<dbReference type="SMART" id="SM00382">
    <property type="entry name" value="AAA"/>
    <property type="match status" value="1"/>
</dbReference>
<evidence type="ECO:0000259" key="5">
    <source>
        <dbReference type="PROSITE" id="PS50893"/>
    </source>
</evidence>
<dbReference type="PANTHER" id="PTHR42788:SF13">
    <property type="entry name" value="ALIPHATIC SULFONATES IMPORT ATP-BINDING PROTEIN SSUB"/>
    <property type="match status" value="1"/>
</dbReference>
<dbReference type="InterPro" id="IPR017871">
    <property type="entry name" value="ABC_transporter-like_CS"/>
</dbReference>
<keyword evidence="3" id="KW-0547">Nucleotide-binding</keyword>
<sequence>MDESKLHIEDVYKSYDGKVILDDIDLKVSKGEFCSVVGPSGCGKSTLLRLILGQEFPDRGRIAIDGEPVGTPDTHRGIVFQRYSLFPNRTVLDNVLLGKKFQRGQWWNPFHRNQDDIDEAMSFLKKVRLENAADKYPHELSGGMQQRAAIAQALIMKPPVLLMDEPFGALDPDTRDELQVFLLELWEQQELTVFFVTHDLTEACFLGSRLLVLSQYYTDDRGLDAPARGGRIVADYPLPSVANSLEIKDDPAFQRLISDVRNAGFDPRVRQHVSEFNLTHSDSFQTVLPDEYSQGTGIRIR</sequence>
<dbReference type="EMBL" id="BAABWH010000001">
    <property type="protein sequence ID" value="GAA6144624.1"/>
    <property type="molecule type" value="Genomic_DNA"/>
</dbReference>
<dbReference type="Pfam" id="PF00005">
    <property type="entry name" value="ABC_tran"/>
    <property type="match status" value="1"/>
</dbReference>
<dbReference type="PROSITE" id="PS50893">
    <property type="entry name" value="ABC_TRANSPORTER_2"/>
    <property type="match status" value="1"/>
</dbReference>
<name>A0ABP9ZWV6_9GAMM</name>
<dbReference type="InterPro" id="IPR050166">
    <property type="entry name" value="ABC_transporter_ATP-bind"/>
</dbReference>
<evidence type="ECO:0000256" key="1">
    <source>
        <dbReference type="ARBA" id="ARBA00005417"/>
    </source>
</evidence>
<dbReference type="PANTHER" id="PTHR42788">
    <property type="entry name" value="TAURINE IMPORT ATP-BINDING PROTEIN-RELATED"/>
    <property type="match status" value="1"/>
</dbReference>
<keyword evidence="7" id="KW-1185">Reference proteome</keyword>
<dbReference type="PROSITE" id="PS00211">
    <property type="entry name" value="ABC_TRANSPORTER_1"/>
    <property type="match status" value="1"/>
</dbReference>
<comment type="caution">
    <text evidence="6">The sequence shown here is derived from an EMBL/GenBank/DDBJ whole genome shotgun (WGS) entry which is preliminary data.</text>
</comment>
<dbReference type="SUPFAM" id="SSF52540">
    <property type="entry name" value="P-loop containing nucleoside triphosphate hydrolases"/>
    <property type="match status" value="1"/>
</dbReference>
<comment type="similarity">
    <text evidence="1">Belongs to the ABC transporter superfamily.</text>
</comment>
<accession>A0ABP9ZWV6</accession>
<reference evidence="6 7" key="1">
    <citation type="submission" date="2024-04" db="EMBL/GenBank/DDBJ databases">
        <title>Draft genome sequence of Thalassolituus maritimus NBRC 116585.</title>
        <authorList>
            <person name="Miyakawa T."/>
            <person name="Kusuya Y."/>
            <person name="Miura T."/>
        </authorList>
    </citation>
    <scope>NUCLEOTIDE SEQUENCE [LARGE SCALE GENOMIC DNA]</scope>
    <source>
        <strain evidence="6 7">5NW40-0001</strain>
    </source>
</reference>
<dbReference type="Proteomes" id="UP001481413">
    <property type="component" value="Unassembled WGS sequence"/>
</dbReference>
<dbReference type="CDD" id="cd03293">
    <property type="entry name" value="ABC_NrtD_SsuB_transporters"/>
    <property type="match status" value="1"/>
</dbReference>
<feature type="domain" description="ABC transporter" evidence="5">
    <location>
        <begin position="6"/>
        <end position="240"/>
    </location>
</feature>
<dbReference type="InterPro" id="IPR003593">
    <property type="entry name" value="AAA+_ATPase"/>
</dbReference>
<proteinExistence type="inferred from homology"/>